<dbReference type="PANTHER" id="PTHR14136:SF17">
    <property type="entry name" value="BTB_POZ DOMAIN-CONTAINING PROTEIN KCTD9"/>
    <property type="match status" value="1"/>
</dbReference>
<proteinExistence type="predicted"/>
<accession>V5SI83</accession>
<dbReference type="PANTHER" id="PTHR14136">
    <property type="entry name" value="BTB_POZ DOMAIN-CONTAINING PROTEIN KCTD9"/>
    <property type="match status" value="1"/>
</dbReference>
<dbReference type="InterPro" id="IPR001646">
    <property type="entry name" value="5peptide_repeat"/>
</dbReference>
<dbReference type="InterPro" id="IPR051082">
    <property type="entry name" value="Pentapeptide-BTB/POZ_domain"/>
</dbReference>
<dbReference type="AlphaFoldDB" id="V5SI83"/>
<evidence type="ECO:0000313" key="3">
    <source>
        <dbReference type="Proteomes" id="UP000018542"/>
    </source>
</evidence>
<dbReference type="Gene3D" id="2.160.20.80">
    <property type="entry name" value="E3 ubiquitin-protein ligase SopA"/>
    <property type="match status" value="2"/>
</dbReference>
<dbReference type="PATRIC" id="fig|1029756.8.peg.3450"/>
<dbReference type="Pfam" id="PF00805">
    <property type="entry name" value="Pentapeptide"/>
    <property type="match status" value="3"/>
</dbReference>
<organism evidence="2 3">
    <name type="scientific">Hyphomicrobium nitrativorans NL23</name>
    <dbReference type="NCBI Taxonomy" id="1029756"/>
    <lineage>
        <taxon>Bacteria</taxon>
        <taxon>Pseudomonadati</taxon>
        <taxon>Pseudomonadota</taxon>
        <taxon>Alphaproteobacteria</taxon>
        <taxon>Hyphomicrobiales</taxon>
        <taxon>Hyphomicrobiaceae</taxon>
        <taxon>Hyphomicrobium</taxon>
    </lineage>
</organism>
<gene>
    <name evidence="2" type="ORF">W911_16565</name>
</gene>
<dbReference type="EMBL" id="CP006912">
    <property type="protein sequence ID" value="AHB49654.1"/>
    <property type="molecule type" value="Genomic_DNA"/>
</dbReference>
<feature type="compositionally biased region" description="Polar residues" evidence="1">
    <location>
        <begin position="511"/>
        <end position="529"/>
    </location>
</feature>
<dbReference type="Proteomes" id="UP000018542">
    <property type="component" value="Chromosome"/>
</dbReference>
<keyword evidence="3" id="KW-1185">Reference proteome</keyword>
<dbReference type="HOGENOM" id="CLU_514602_0_0_5"/>
<evidence type="ECO:0008006" key="4">
    <source>
        <dbReference type="Google" id="ProtNLM"/>
    </source>
</evidence>
<dbReference type="SUPFAM" id="SSF141571">
    <property type="entry name" value="Pentapeptide repeat-like"/>
    <property type="match status" value="1"/>
</dbReference>
<reference evidence="2 3" key="1">
    <citation type="journal article" date="2014" name="Genome Announc.">
        <title>Complete Genome Sequence of Hyphomicrobium nitrativorans Strain NL23, a Denitrifying Bacterium Isolated from Biofilm of a Methanol-Fed Denitrification System Treating Seawater at the Montreal Biodome.</title>
        <authorList>
            <person name="Martineau C."/>
            <person name="Villeneuve C."/>
            <person name="Mauffrey F."/>
            <person name="Villemur R."/>
        </authorList>
    </citation>
    <scope>NUCLEOTIDE SEQUENCE [LARGE SCALE GENOMIC DNA]</scope>
    <source>
        <strain evidence="2">NL23</strain>
    </source>
</reference>
<feature type="region of interest" description="Disordered" evidence="1">
    <location>
        <begin position="477"/>
        <end position="529"/>
    </location>
</feature>
<evidence type="ECO:0000256" key="1">
    <source>
        <dbReference type="SAM" id="MobiDB-lite"/>
    </source>
</evidence>
<feature type="compositionally biased region" description="Basic and acidic residues" evidence="1">
    <location>
        <begin position="483"/>
        <end position="495"/>
    </location>
</feature>
<evidence type="ECO:0000313" key="2">
    <source>
        <dbReference type="EMBL" id="AHB49654.1"/>
    </source>
</evidence>
<sequence length="529" mass="57094">MTLGVALAASHAATGASSAPWSSAVATENVSPEADLTAREVTRMLFEAKPGERVNYAGHKLTYLDLSGLDFKQATLTRTDLYGTDFTGSSLKGADVSGARLDRAVLIRADFSGANLRGATIFRPTVYSDLQNSLSDAPRFAGANLTGVRVQAELSGADFRGANLTRADLSPLEARPGQGTLVTLARNVLKSCDFSGATLRHADLTRTVLTHARLVGADLTGARLVEADLVQVDFSGADFTGADVTGADFDGANLAGVKGLDTAKGLDRALNLEKGAPLISPLACSEVAPARHLRGCGILQQTVRNDRQPHGEACPAFGRGRYRHVSMHCTGDEARGRECVAPAFMGCRTREKNLACAAWDARTVVVHMSDHRGKPPIQPNRCACAASHGCVEQDFENAREHRRFGKNENRPRNGSEQHAIRIVPSDDLREERAHIDRLCLRFRAQQAGLFQHLVEHPHQMIDARQGHIGRRRDLHGGACSIAERPEDRRPERIENAAEETPPPVHRATPEDSCNQSADISPTTMTNAYS</sequence>
<name>V5SI83_9HYPH</name>
<dbReference type="KEGG" id="hni:W911_16565"/>
<protein>
    <recommendedName>
        <fullName evidence="4">Pentapeptide repeat-containing protein</fullName>
    </recommendedName>
</protein>